<dbReference type="Proteomes" id="UP001204144">
    <property type="component" value="Unassembled WGS sequence"/>
</dbReference>
<comment type="caution">
    <text evidence="1">The sequence shown here is derived from an EMBL/GenBank/DDBJ whole genome shotgun (WGS) entry which is preliminary data.</text>
</comment>
<reference evidence="1 2" key="1">
    <citation type="submission" date="2018-11" db="EMBL/GenBank/DDBJ databases">
        <title>Novel bacteria species description.</title>
        <authorList>
            <person name="Han J.-H."/>
        </authorList>
    </citation>
    <scope>NUCLEOTIDE SEQUENCE [LARGE SCALE GENOMIC DNA]</scope>
    <source>
        <strain evidence="1 2">KCTC23259</strain>
    </source>
</reference>
<keyword evidence="2" id="KW-1185">Reference proteome</keyword>
<name>A0AAE3KSG2_9BACT</name>
<sequence>MIFTFIFALCNTKISKIIQFVEFLSYFFVPAESPQGLCGMNCMYQIAFPCGSKFPEGRL</sequence>
<dbReference type="AlphaFoldDB" id="A0AAE3KSG2"/>
<evidence type="ECO:0000313" key="2">
    <source>
        <dbReference type="Proteomes" id="UP001204144"/>
    </source>
</evidence>
<protein>
    <submittedName>
        <fullName evidence="1">Uncharacterized protein</fullName>
    </submittedName>
</protein>
<accession>A0AAE3KSG2</accession>
<gene>
    <name evidence="1" type="ORF">EGI31_08905</name>
</gene>
<dbReference type="EMBL" id="RJUF01000020">
    <property type="protein sequence ID" value="MCP9763073.1"/>
    <property type="molecule type" value="Genomic_DNA"/>
</dbReference>
<organism evidence="1 2">
    <name type="scientific">Lacihabitans soyangensis</name>
    <dbReference type="NCBI Taxonomy" id="869394"/>
    <lineage>
        <taxon>Bacteria</taxon>
        <taxon>Pseudomonadati</taxon>
        <taxon>Bacteroidota</taxon>
        <taxon>Cytophagia</taxon>
        <taxon>Cytophagales</taxon>
        <taxon>Leadbetterellaceae</taxon>
        <taxon>Lacihabitans</taxon>
    </lineage>
</organism>
<proteinExistence type="predicted"/>
<evidence type="ECO:0000313" key="1">
    <source>
        <dbReference type="EMBL" id="MCP9763073.1"/>
    </source>
</evidence>